<dbReference type="AlphaFoldDB" id="A0A4V6YTG2"/>
<organism evidence="1 2">
    <name type="scientific">Nocardia cyriacigeorgica</name>
    <dbReference type="NCBI Taxonomy" id="135487"/>
    <lineage>
        <taxon>Bacteria</taxon>
        <taxon>Bacillati</taxon>
        <taxon>Actinomycetota</taxon>
        <taxon>Actinomycetes</taxon>
        <taxon>Mycobacteriales</taxon>
        <taxon>Nocardiaceae</taxon>
        <taxon>Nocardia</taxon>
    </lineage>
</organism>
<reference evidence="1 2" key="1">
    <citation type="submission" date="2019-02" db="EMBL/GenBank/DDBJ databases">
        <authorList>
            <consortium name="Pathogen Informatics"/>
        </authorList>
    </citation>
    <scope>NUCLEOTIDE SEQUENCE [LARGE SCALE GENOMIC DNA]</scope>
    <source>
        <strain evidence="1 2">3012STDY6756504</strain>
    </source>
</reference>
<evidence type="ECO:0000313" key="2">
    <source>
        <dbReference type="Proteomes" id="UP000290439"/>
    </source>
</evidence>
<protein>
    <submittedName>
        <fullName evidence="1">Uncharacterized protein</fullName>
    </submittedName>
</protein>
<dbReference type="Proteomes" id="UP000290439">
    <property type="component" value="Chromosome"/>
</dbReference>
<name>A0A4V6YTG2_9NOCA</name>
<accession>A0A4V6YTG2</accession>
<evidence type="ECO:0000313" key="1">
    <source>
        <dbReference type="EMBL" id="VFB01774.1"/>
    </source>
</evidence>
<sequence>MAAPAPRVRLGRTTLGAGAIRAVPDGRAVGGIAPAHSRQLPARSACAPNRDGLASEFVPAYVSSPELTFGFMFALEDPERIAEVIRDLMLRQTVSVFRLARLSDDAGPPQRYVVNWSSIPQITITTTAPEPDVLREDRIMLVNAFLGEDGDISLYSAHGEAPH</sequence>
<dbReference type="EMBL" id="LR215973">
    <property type="protein sequence ID" value="VFB01774.1"/>
    <property type="molecule type" value="Genomic_DNA"/>
</dbReference>
<proteinExistence type="predicted"/>
<gene>
    <name evidence="1" type="ORF">NCTC10797_05601</name>
</gene>